<dbReference type="Proteomes" id="UP000749740">
    <property type="component" value="Unassembled WGS sequence"/>
</dbReference>
<dbReference type="RefSeq" id="WP_221107313.1">
    <property type="nucleotide sequence ID" value="NZ_JABDXY010000009.1"/>
</dbReference>
<comment type="caution">
    <text evidence="1">The sequence shown here is derived from an EMBL/GenBank/DDBJ whole genome shotgun (WGS) entry which is preliminary data.</text>
</comment>
<accession>A0A9Q3M9U1</accession>
<sequence>MFRIVCAIGLSCLSATIAYGQSPRFCRNSVAPGEEIETRFMGIGYALLMHALAEKYCGAEPAPMAPKFLGHLKRQGCGPETEIYRDVEMSISKLDGANLKLLAQGGGPGLSLSERQAQDWAASASKELGGCERLIKLHNSEPESWQ</sequence>
<name>A0A9Q3M9U1_9HYPH</name>
<reference evidence="1" key="1">
    <citation type="submission" date="2020-04" db="EMBL/GenBank/DDBJ databases">
        <title>Global-level population genomics: horizontal gene transfer, symbiosis and evolution in Rhizobia.</title>
        <authorList>
            <person name="Gai Y."/>
        </authorList>
    </citation>
    <scope>NUCLEOTIDE SEQUENCE</scope>
    <source>
        <strain evidence="1">BLR57</strain>
    </source>
</reference>
<dbReference type="EMBL" id="JABDYC010000005">
    <property type="protein sequence ID" value="MBX5024465.1"/>
    <property type="molecule type" value="Genomic_DNA"/>
</dbReference>
<protein>
    <submittedName>
        <fullName evidence="1">Uncharacterized protein</fullName>
    </submittedName>
</protein>
<organism evidence="1 2">
    <name type="scientific">Rhizobium lentis</name>
    <dbReference type="NCBI Taxonomy" id="1138194"/>
    <lineage>
        <taxon>Bacteria</taxon>
        <taxon>Pseudomonadati</taxon>
        <taxon>Pseudomonadota</taxon>
        <taxon>Alphaproteobacteria</taxon>
        <taxon>Hyphomicrobiales</taxon>
        <taxon>Rhizobiaceae</taxon>
        <taxon>Rhizobium/Agrobacterium group</taxon>
        <taxon>Rhizobium</taxon>
    </lineage>
</organism>
<gene>
    <name evidence="1" type="ORF">HJB63_18035</name>
</gene>
<proteinExistence type="predicted"/>
<evidence type="ECO:0000313" key="2">
    <source>
        <dbReference type="Proteomes" id="UP000749740"/>
    </source>
</evidence>
<dbReference type="AlphaFoldDB" id="A0A9Q3M9U1"/>
<evidence type="ECO:0000313" key="1">
    <source>
        <dbReference type="EMBL" id="MBX5024465.1"/>
    </source>
</evidence>